<sequence length="387" mass="40331">MALRVAIVADDLTGALDAAAPFATRGLHTLVAATPDALDLALAEKPEVLAVNTVSRHASPQAAAARVRDTFQRLLSQTPDILLKKIDSTLRGPVGAEVAAAASSSQRRALICPAVPAQGRCVRHGRLLVNGRPLRETAAGRDPRAAVPEDDLAKLLETTLGETTVVDANGPWPRTDNLVADADTADALSSLARRMLPEARQWLPVGASGLAEALADTAFGPPNLTPAPNPEPPAVFVVGSRTETTHSQVHALRHRHEVTHLRAPGGRLDCRTSPGPGPTLLTVPDDEDACDAETVAACLAESAARLIRQKVPGLLVVTGGDTALALLGVLDATLVTVRGEFEAGVVHACIRVQERTVPLITKAGGFGGPELFTDLLSWTGFTAGPSK</sequence>
<protein>
    <submittedName>
        <fullName evidence="9">Four-carbon acid sugar kinase family protein</fullName>
        <ecNumber evidence="9">2.7.1.-</ecNumber>
    </submittedName>
</protein>
<keyword evidence="6" id="KW-0119">Carbohydrate metabolism</keyword>
<keyword evidence="5" id="KW-0067">ATP-binding</keyword>
<dbReference type="EC" id="2.7.1.-" evidence="9"/>
<proteinExistence type="inferred from homology"/>
<keyword evidence="2 9" id="KW-0808">Transferase</keyword>
<evidence type="ECO:0000313" key="9">
    <source>
        <dbReference type="EMBL" id="MFC4353344.1"/>
    </source>
</evidence>
<evidence type="ECO:0000256" key="5">
    <source>
        <dbReference type="ARBA" id="ARBA00022840"/>
    </source>
</evidence>
<keyword evidence="10" id="KW-1185">Reference proteome</keyword>
<keyword evidence="4 9" id="KW-0418">Kinase</keyword>
<comment type="caution">
    <text evidence="9">The sequence shown here is derived from an EMBL/GenBank/DDBJ whole genome shotgun (WGS) entry which is preliminary data.</text>
</comment>
<dbReference type="InterPro" id="IPR042213">
    <property type="entry name" value="NBD_C_sf"/>
</dbReference>
<reference evidence="10" key="1">
    <citation type="journal article" date="2019" name="Int. J. Syst. Evol. Microbiol.">
        <title>The Global Catalogue of Microorganisms (GCM) 10K type strain sequencing project: providing services to taxonomists for standard genome sequencing and annotation.</title>
        <authorList>
            <consortium name="The Broad Institute Genomics Platform"/>
            <consortium name="The Broad Institute Genome Sequencing Center for Infectious Disease"/>
            <person name="Wu L."/>
            <person name="Ma J."/>
        </authorList>
    </citation>
    <scope>NUCLEOTIDE SEQUENCE [LARGE SCALE GENOMIC DNA]</scope>
    <source>
        <strain evidence="10">CECT 8472</strain>
    </source>
</reference>
<dbReference type="SUPFAM" id="SSF142764">
    <property type="entry name" value="YgbK-like"/>
    <property type="match status" value="1"/>
</dbReference>
<dbReference type="Pfam" id="PF17042">
    <property type="entry name" value="NBD_C"/>
    <property type="match status" value="1"/>
</dbReference>
<dbReference type="InterPro" id="IPR010737">
    <property type="entry name" value="4-carb_acid_sugar_kinase_N"/>
</dbReference>
<feature type="domain" description="Four-carbon acid sugar kinase N-terminal" evidence="7">
    <location>
        <begin position="6"/>
        <end position="214"/>
    </location>
</feature>
<evidence type="ECO:0000313" key="10">
    <source>
        <dbReference type="Proteomes" id="UP001595799"/>
    </source>
</evidence>
<dbReference type="Proteomes" id="UP001595799">
    <property type="component" value="Unassembled WGS sequence"/>
</dbReference>
<evidence type="ECO:0000256" key="1">
    <source>
        <dbReference type="ARBA" id="ARBA00005715"/>
    </source>
</evidence>
<dbReference type="Gene3D" id="3.40.50.10840">
    <property type="entry name" value="Putative sugar-binding, N-terminal domain"/>
    <property type="match status" value="1"/>
</dbReference>
<keyword evidence="3" id="KW-0547">Nucleotide-binding</keyword>
<dbReference type="EMBL" id="JBHSCW010000011">
    <property type="protein sequence ID" value="MFC4353344.1"/>
    <property type="molecule type" value="Genomic_DNA"/>
</dbReference>
<dbReference type="InterPro" id="IPR037051">
    <property type="entry name" value="4-carb_acid_sugar_kinase_N_sf"/>
</dbReference>
<evidence type="ECO:0000256" key="2">
    <source>
        <dbReference type="ARBA" id="ARBA00022679"/>
    </source>
</evidence>
<dbReference type="RefSeq" id="WP_382423718.1">
    <property type="nucleotide sequence ID" value="NZ_JBHSCW010000011.1"/>
</dbReference>
<evidence type="ECO:0000259" key="8">
    <source>
        <dbReference type="Pfam" id="PF17042"/>
    </source>
</evidence>
<gene>
    <name evidence="9" type="ORF">ACFOW6_17480</name>
</gene>
<name>A0ABV8US45_9PROT</name>
<organism evidence="9 10">
    <name type="scientific">Fodinicurvata halophila</name>
    <dbReference type="NCBI Taxonomy" id="1419723"/>
    <lineage>
        <taxon>Bacteria</taxon>
        <taxon>Pseudomonadati</taxon>
        <taxon>Pseudomonadota</taxon>
        <taxon>Alphaproteobacteria</taxon>
        <taxon>Rhodospirillales</taxon>
        <taxon>Rhodovibrionaceae</taxon>
        <taxon>Fodinicurvata</taxon>
    </lineage>
</organism>
<evidence type="ECO:0000256" key="6">
    <source>
        <dbReference type="ARBA" id="ARBA00023277"/>
    </source>
</evidence>
<feature type="domain" description="Four-carbon acid sugar kinase nucleotide binding" evidence="8">
    <location>
        <begin position="289"/>
        <end position="372"/>
    </location>
</feature>
<dbReference type="Pfam" id="PF07005">
    <property type="entry name" value="SBD_N"/>
    <property type="match status" value="1"/>
</dbReference>
<comment type="similarity">
    <text evidence="1">Belongs to the four-carbon acid sugar kinase family.</text>
</comment>
<dbReference type="GO" id="GO:0016301">
    <property type="term" value="F:kinase activity"/>
    <property type="evidence" value="ECO:0007669"/>
    <property type="project" value="UniProtKB-KW"/>
</dbReference>
<accession>A0ABV8US45</accession>
<evidence type="ECO:0000256" key="4">
    <source>
        <dbReference type="ARBA" id="ARBA00022777"/>
    </source>
</evidence>
<dbReference type="Gene3D" id="3.40.980.20">
    <property type="entry name" value="Four-carbon acid sugar kinase, nucleotide binding domain"/>
    <property type="match status" value="1"/>
</dbReference>
<evidence type="ECO:0000259" key="7">
    <source>
        <dbReference type="Pfam" id="PF07005"/>
    </source>
</evidence>
<evidence type="ECO:0000256" key="3">
    <source>
        <dbReference type="ARBA" id="ARBA00022741"/>
    </source>
</evidence>
<dbReference type="InterPro" id="IPR031475">
    <property type="entry name" value="NBD_C"/>
</dbReference>